<keyword evidence="2" id="KW-1185">Reference proteome</keyword>
<reference evidence="1 2" key="1">
    <citation type="journal article" date="2019" name="Int. J. Syst. Evol. Microbiol.">
        <title>The Global Catalogue of Microorganisms (GCM) 10K type strain sequencing project: providing services to taxonomists for standard genome sequencing and annotation.</title>
        <authorList>
            <consortium name="The Broad Institute Genomics Platform"/>
            <consortium name="The Broad Institute Genome Sequencing Center for Infectious Disease"/>
            <person name="Wu L."/>
            <person name="Ma J."/>
        </authorList>
    </citation>
    <scope>NUCLEOTIDE SEQUENCE [LARGE SCALE GENOMIC DNA]</scope>
    <source>
        <strain evidence="1 2">JCM 15933</strain>
    </source>
</reference>
<dbReference type="Proteomes" id="UP001501470">
    <property type="component" value="Unassembled WGS sequence"/>
</dbReference>
<organism evidence="1 2">
    <name type="scientific">Dactylosporangium maewongense</name>
    <dbReference type="NCBI Taxonomy" id="634393"/>
    <lineage>
        <taxon>Bacteria</taxon>
        <taxon>Bacillati</taxon>
        <taxon>Actinomycetota</taxon>
        <taxon>Actinomycetes</taxon>
        <taxon>Micromonosporales</taxon>
        <taxon>Micromonosporaceae</taxon>
        <taxon>Dactylosporangium</taxon>
    </lineage>
</organism>
<gene>
    <name evidence="1" type="ORF">GCM10009827_101150</name>
</gene>
<dbReference type="EMBL" id="BAAAQD010000033">
    <property type="protein sequence ID" value="GAA1563333.1"/>
    <property type="molecule type" value="Genomic_DNA"/>
</dbReference>
<evidence type="ECO:0000313" key="1">
    <source>
        <dbReference type="EMBL" id="GAA1563333.1"/>
    </source>
</evidence>
<dbReference type="RefSeq" id="WP_344512500.1">
    <property type="nucleotide sequence ID" value="NZ_BAAAQD010000033.1"/>
</dbReference>
<protein>
    <submittedName>
        <fullName evidence="1">Uncharacterized protein</fullName>
    </submittedName>
</protein>
<proteinExistence type="predicted"/>
<accession>A0ABN2CS47</accession>
<sequence length="197" mass="20964">MDRSTTPHPALIARYLPAWAVPPAYAVTAAEGMIGAVLADHPDHDHVWTVVDRLSGSYGRAATTVGAPPDVVQFAGRWQLGAHLAAAAVVARLRADAADPALLELTTGLVTHCWPRWGQVTAPSPARLHAGLAVHRHITTWGAPAGTADDLTHLIRCATRTGEAQLPAAQHRLIARLTQHPERLRGLHQLLPADPTA</sequence>
<evidence type="ECO:0000313" key="2">
    <source>
        <dbReference type="Proteomes" id="UP001501470"/>
    </source>
</evidence>
<comment type="caution">
    <text evidence="1">The sequence shown here is derived from an EMBL/GenBank/DDBJ whole genome shotgun (WGS) entry which is preliminary data.</text>
</comment>
<name>A0ABN2CS47_9ACTN</name>